<dbReference type="AlphaFoldDB" id="M6VZE8"/>
<name>M6VZE8_LEPBO</name>
<proteinExistence type="predicted"/>
<reference evidence="1 2" key="1">
    <citation type="submission" date="2013-01" db="EMBL/GenBank/DDBJ databases">
        <authorList>
            <person name="Harkins D.M."/>
            <person name="Durkin A.S."/>
            <person name="Brinkac L.M."/>
            <person name="Haft D.H."/>
            <person name="Selengut J.D."/>
            <person name="Sanka R."/>
            <person name="DePew J."/>
            <person name="Purushe J."/>
            <person name="Picardeau M."/>
            <person name="Werts C."/>
            <person name="Goarant C."/>
            <person name="Vinetz J.M."/>
            <person name="Sutton G.G."/>
            <person name="Nierman W.C."/>
            <person name="Fouts D.E."/>
        </authorList>
    </citation>
    <scope>NUCLEOTIDE SEQUENCE [LARGE SCALE GENOMIC DNA]</scope>
    <source>
        <strain evidence="1 2">200901868</strain>
    </source>
</reference>
<sequence length="40" mass="4855">MIYWRYPTKFKGDYKFYIWSLSQNTLAGHSNENNGDRKPK</sequence>
<evidence type="ECO:0000313" key="2">
    <source>
        <dbReference type="Proteomes" id="UP000012159"/>
    </source>
</evidence>
<protein>
    <submittedName>
        <fullName evidence="1">Uncharacterized protein</fullName>
    </submittedName>
</protein>
<dbReference type="Proteomes" id="UP000012159">
    <property type="component" value="Unassembled WGS sequence"/>
</dbReference>
<gene>
    <name evidence="1" type="ORF">LEP1GSC133_4376</name>
</gene>
<comment type="caution">
    <text evidence="1">The sequence shown here is derived from an EMBL/GenBank/DDBJ whole genome shotgun (WGS) entry which is preliminary data.</text>
</comment>
<organism evidence="1 2">
    <name type="scientific">Leptospira borgpetersenii serovar Pomona str. 200901868</name>
    <dbReference type="NCBI Taxonomy" id="1192866"/>
    <lineage>
        <taxon>Bacteria</taxon>
        <taxon>Pseudomonadati</taxon>
        <taxon>Spirochaetota</taxon>
        <taxon>Spirochaetia</taxon>
        <taxon>Leptospirales</taxon>
        <taxon>Leptospiraceae</taxon>
        <taxon>Leptospira</taxon>
    </lineage>
</organism>
<evidence type="ECO:0000313" key="1">
    <source>
        <dbReference type="EMBL" id="EMO62887.1"/>
    </source>
</evidence>
<dbReference type="EMBL" id="AKWF02000074">
    <property type="protein sequence ID" value="EMO62887.1"/>
    <property type="molecule type" value="Genomic_DNA"/>
</dbReference>
<dbReference type="STRING" id="1192866.LEP1GSC133_4376"/>
<accession>M6VZE8</accession>